<dbReference type="AlphaFoldDB" id="A0A0F9ICQ9"/>
<proteinExistence type="predicted"/>
<name>A0A0F9ICQ9_9ZZZZ</name>
<accession>A0A0F9ICQ9</accession>
<gene>
    <name evidence="1" type="ORF">LCGC14_1596780</name>
</gene>
<comment type="caution">
    <text evidence="1">The sequence shown here is derived from an EMBL/GenBank/DDBJ whole genome shotgun (WGS) entry which is preliminary data.</text>
</comment>
<sequence length="105" mass="12047">MDIEKERGSLDGKSKFVFWDVEIEIITSDRGYGEKDGQGLTNIDTISNNVVKTFMNKTNRITLSNNSMKFTHPETTSVSTEEFNNELVYRRSIMLSFESRIQVSV</sequence>
<dbReference type="EMBL" id="LAZR01012752">
    <property type="protein sequence ID" value="KKM25257.1"/>
    <property type="molecule type" value="Genomic_DNA"/>
</dbReference>
<protein>
    <submittedName>
        <fullName evidence="1">Uncharacterized protein</fullName>
    </submittedName>
</protein>
<evidence type="ECO:0000313" key="1">
    <source>
        <dbReference type="EMBL" id="KKM25257.1"/>
    </source>
</evidence>
<organism evidence="1">
    <name type="scientific">marine sediment metagenome</name>
    <dbReference type="NCBI Taxonomy" id="412755"/>
    <lineage>
        <taxon>unclassified sequences</taxon>
        <taxon>metagenomes</taxon>
        <taxon>ecological metagenomes</taxon>
    </lineage>
</organism>
<reference evidence="1" key="1">
    <citation type="journal article" date="2015" name="Nature">
        <title>Complex archaea that bridge the gap between prokaryotes and eukaryotes.</title>
        <authorList>
            <person name="Spang A."/>
            <person name="Saw J.H."/>
            <person name="Jorgensen S.L."/>
            <person name="Zaremba-Niedzwiedzka K."/>
            <person name="Martijn J."/>
            <person name="Lind A.E."/>
            <person name="van Eijk R."/>
            <person name="Schleper C."/>
            <person name="Guy L."/>
            <person name="Ettema T.J."/>
        </authorList>
    </citation>
    <scope>NUCLEOTIDE SEQUENCE</scope>
</reference>